<dbReference type="Proteomes" id="UP000326565">
    <property type="component" value="Unassembled WGS sequence"/>
</dbReference>
<dbReference type="EMBL" id="ML732191">
    <property type="protein sequence ID" value="KAB8075643.1"/>
    <property type="molecule type" value="Genomic_DNA"/>
</dbReference>
<accession>A0A5N5X4H0</accession>
<name>A0A5N5X4H0_9EURO</name>
<sequence length="218" mass="23990">MADNHLHAGTLANPLMTDRPRAQANCRLPPPSSLLERTPSRIRDAVFNRISSKNQFQGPSSFKGSDPSVSDSQVIKRSHRSQPASSVSRVDATYSDRDIFYGSGMVANTSLRLSWTSWTGKSCIGRRKALRTATQVGGYLPHGIGHVTEAEALAVQDGVTRSNRGDRREIGRRIFFHNIVKLSGTANCFEWARALRAVARKGVWDVIMGVNVSSWTLP</sequence>
<protein>
    <submittedName>
        <fullName evidence="2">Uncharacterized protein</fullName>
    </submittedName>
</protein>
<feature type="region of interest" description="Disordered" evidence="1">
    <location>
        <begin position="1"/>
        <end position="38"/>
    </location>
</feature>
<evidence type="ECO:0000256" key="1">
    <source>
        <dbReference type="SAM" id="MobiDB-lite"/>
    </source>
</evidence>
<feature type="region of interest" description="Disordered" evidence="1">
    <location>
        <begin position="54"/>
        <end position="89"/>
    </location>
</feature>
<keyword evidence="3" id="KW-1185">Reference proteome</keyword>
<feature type="compositionally biased region" description="Polar residues" evidence="1">
    <location>
        <begin position="54"/>
        <end position="88"/>
    </location>
</feature>
<reference evidence="2 3" key="1">
    <citation type="submission" date="2019-04" db="EMBL/GenBank/DDBJ databases">
        <title>Friends and foes A comparative genomics study of 23 Aspergillus species from section Flavi.</title>
        <authorList>
            <consortium name="DOE Joint Genome Institute"/>
            <person name="Kjaerbolling I."/>
            <person name="Vesth T."/>
            <person name="Frisvad J.C."/>
            <person name="Nybo J.L."/>
            <person name="Theobald S."/>
            <person name="Kildgaard S."/>
            <person name="Isbrandt T."/>
            <person name="Kuo A."/>
            <person name="Sato A."/>
            <person name="Lyhne E.K."/>
            <person name="Kogle M.E."/>
            <person name="Wiebenga A."/>
            <person name="Kun R.S."/>
            <person name="Lubbers R.J."/>
            <person name="Makela M.R."/>
            <person name="Barry K."/>
            <person name="Chovatia M."/>
            <person name="Clum A."/>
            <person name="Daum C."/>
            <person name="Haridas S."/>
            <person name="He G."/>
            <person name="LaButti K."/>
            <person name="Lipzen A."/>
            <person name="Mondo S."/>
            <person name="Riley R."/>
            <person name="Salamov A."/>
            <person name="Simmons B.A."/>
            <person name="Magnuson J.K."/>
            <person name="Henrissat B."/>
            <person name="Mortensen U.H."/>
            <person name="Larsen T.O."/>
            <person name="Devries R.P."/>
            <person name="Grigoriev I.V."/>
            <person name="Machida M."/>
            <person name="Baker S.E."/>
            <person name="Andersen M.R."/>
        </authorList>
    </citation>
    <scope>NUCLEOTIDE SEQUENCE [LARGE SCALE GENOMIC DNA]</scope>
    <source>
        <strain evidence="2 3">CBS 151.66</strain>
    </source>
</reference>
<evidence type="ECO:0000313" key="3">
    <source>
        <dbReference type="Proteomes" id="UP000326565"/>
    </source>
</evidence>
<dbReference type="AlphaFoldDB" id="A0A5N5X4H0"/>
<gene>
    <name evidence="2" type="ORF">BDV29DRAFT_155444</name>
</gene>
<proteinExistence type="predicted"/>
<evidence type="ECO:0000313" key="2">
    <source>
        <dbReference type="EMBL" id="KAB8075643.1"/>
    </source>
</evidence>
<organism evidence="2 3">
    <name type="scientific">Aspergillus leporis</name>
    <dbReference type="NCBI Taxonomy" id="41062"/>
    <lineage>
        <taxon>Eukaryota</taxon>
        <taxon>Fungi</taxon>
        <taxon>Dikarya</taxon>
        <taxon>Ascomycota</taxon>
        <taxon>Pezizomycotina</taxon>
        <taxon>Eurotiomycetes</taxon>
        <taxon>Eurotiomycetidae</taxon>
        <taxon>Eurotiales</taxon>
        <taxon>Aspergillaceae</taxon>
        <taxon>Aspergillus</taxon>
        <taxon>Aspergillus subgen. Circumdati</taxon>
    </lineage>
</organism>